<dbReference type="EMBL" id="GGFJ01014265">
    <property type="protein sequence ID" value="MBW63406.1"/>
    <property type="molecule type" value="Transcribed_RNA"/>
</dbReference>
<reference evidence="1" key="1">
    <citation type="submission" date="2018-01" db="EMBL/GenBank/DDBJ databases">
        <title>An insight into the sialome of Amazonian anophelines.</title>
        <authorList>
            <person name="Ribeiro J.M."/>
            <person name="Scarpassa V."/>
            <person name="Calvo E."/>
        </authorList>
    </citation>
    <scope>NUCLEOTIDE SEQUENCE</scope>
    <source>
        <tissue evidence="1">Salivary glands</tissue>
    </source>
</reference>
<name>A0A2M4CDI5_9DIPT</name>
<protein>
    <submittedName>
        <fullName evidence="1">Putative secreted protein</fullName>
    </submittedName>
</protein>
<evidence type="ECO:0000313" key="1">
    <source>
        <dbReference type="EMBL" id="MBW63406.1"/>
    </source>
</evidence>
<sequence>MMIGVWWFRCVHPSVWPEIDDTTIPGGHRCIVICLLPLRGNNSSTAPPDTGWYWSSNYDWTKRPIIDKKKGE</sequence>
<dbReference type="AlphaFoldDB" id="A0A2M4CDI5"/>
<proteinExistence type="predicted"/>
<organism evidence="1">
    <name type="scientific">Anopheles marajoara</name>
    <dbReference type="NCBI Taxonomy" id="58244"/>
    <lineage>
        <taxon>Eukaryota</taxon>
        <taxon>Metazoa</taxon>
        <taxon>Ecdysozoa</taxon>
        <taxon>Arthropoda</taxon>
        <taxon>Hexapoda</taxon>
        <taxon>Insecta</taxon>
        <taxon>Pterygota</taxon>
        <taxon>Neoptera</taxon>
        <taxon>Endopterygota</taxon>
        <taxon>Diptera</taxon>
        <taxon>Nematocera</taxon>
        <taxon>Culicoidea</taxon>
        <taxon>Culicidae</taxon>
        <taxon>Anophelinae</taxon>
        <taxon>Anopheles</taxon>
    </lineage>
</organism>
<accession>A0A2M4CDI5</accession>